<evidence type="ECO:0000313" key="1">
    <source>
        <dbReference type="EMBL" id="GBN90548.1"/>
    </source>
</evidence>
<accession>A0A4Y2SQE7</accession>
<comment type="caution">
    <text evidence="1">The sequence shown here is derived from an EMBL/GenBank/DDBJ whole genome shotgun (WGS) entry which is preliminary data.</text>
</comment>
<sequence length="133" mass="15500">MLTDERCHIRTLESRELSRQGKLAQMVIVFVDTLFLLLTFELQNYVDLIDWQACDVTPPTVLRYISCHELLKMIHYDVPMEGGFLIKFPSHTQAVERIVKLITEASRKRVGPQNRDRFIRATLESMEQSSQFG</sequence>
<dbReference type="Proteomes" id="UP000499080">
    <property type="component" value="Unassembled WGS sequence"/>
</dbReference>
<evidence type="ECO:0000313" key="2">
    <source>
        <dbReference type="Proteomes" id="UP000499080"/>
    </source>
</evidence>
<gene>
    <name evidence="1" type="ORF">AVEN_36948_1</name>
</gene>
<organism evidence="1 2">
    <name type="scientific">Araneus ventricosus</name>
    <name type="common">Orbweaver spider</name>
    <name type="synonym">Epeira ventricosa</name>
    <dbReference type="NCBI Taxonomy" id="182803"/>
    <lineage>
        <taxon>Eukaryota</taxon>
        <taxon>Metazoa</taxon>
        <taxon>Ecdysozoa</taxon>
        <taxon>Arthropoda</taxon>
        <taxon>Chelicerata</taxon>
        <taxon>Arachnida</taxon>
        <taxon>Araneae</taxon>
        <taxon>Araneomorphae</taxon>
        <taxon>Entelegynae</taxon>
        <taxon>Araneoidea</taxon>
        <taxon>Araneidae</taxon>
        <taxon>Araneus</taxon>
    </lineage>
</organism>
<dbReference type="PANTHER" id="PTHR46409:SF1">
    <property type="entry name" value="HTH PSQ-TYPE DOMAIN-CONTAINING PROTEIN"/>
    <property type="match status" value="1"/>
</dbReference>
<dbReference type="AlphaFoldDB" id="A0A4Y2SQE7"/>
<reference evidence="1 2" key="1">
    <citation type="journal article" date="2019" name="Sci. Rep.">
        <title>Orb-weaving spider Araneus ventricosus genome elucidates the spidroin gene catalogue.</title>
        <authorList>
            <person name="Kono N."/>
            <person name="Nakamura H."/>
            <person name="Ohtoshi R."/>
            <person name="Moran D.A.P."/>
            <person name="Shinohara A."/>
            <person name="Yoshida Y."/>
            <person name="Fujiwara M."/>
            <person name="Mori M."/>
            <person name="Tomita M."/>
            <person name="Arakawa K."/>
        </authorList>
    </citation>
    <scope>NUCLEOTIDE SEQUENCE [LARGE SCALE GENOMIC DNA]</scope>
</reference>
<dbReference type="EMBL" id="BGPR01023397">
    <property type="protein sequence ID" value="GBN90548.1"/>
    <property type="molecule type" value="Genomic_DNA"/>
</dbReference>
<name>A0A4Y2SQE7_ARAVE</name>
<dbReference type="PANTHER" id="PTHR46409">
    <property type="entry name" value="HTH PSQ-TYPE DOMAIN-CONTAINING PROTEIN"/>
    <property type="match status" value="1"/>
</dbReference>
<keyword evidence="2" id="KW-1185">Reference proteome</keyword>
<protein>
    <submittedName>
        <fullName evidence="1">Uncharacterized protein</fullName>
    </submittedName>
</protein>
<proteinExistence type="predicted"/>